<feature type="signal peptide" evidence="11">
    <location>
        <begin position="1"/>
        <end position="18"/>
    </location>
</feature>
<dbReference type="GO" id="GO:0007155">
    <property type="term" value="P:cell adhesion"/>
    <property type="evidence" value="ECO:0007669"/>
    <property type="project" value="UniProtKB-KW"/>
</dbReference>
<dbReference type="SMART" id="SM00409">
    <property type="entry name" value="IG"/>
    <property type="match status" value="3"/>
</dbReference>
<dbReference type="GO" id="GO:0098552">
    <property type="term" value="C:side of membrane"/>
    <property type="evidence" value="ECO:0007669"/>
    <property type="project" value="UniProtKB-KW"/>
</dbReference>
<evidence type="ECO:0000256" key="10">
    <source>
        <dbReference type="ARBA" id="ARBA00037995"/>
    </source>
</evidence>
<dbReference type="EMBL" id="AHAT01018489">
    <property type="status" value="NOT_ANNOTATED_CDS"/>
    <property type="molecule type" value="Genomic_DNA"/>
</dbReference>
<dbReference type="EMBL" id="AHAT01018488">
    <property type="status" value="NOT_ANNOTATED_CDS"/>
    <property type="molecule type" value="Genomic_DNA"/>
</dbReference>
<evidence type="ECO:0000313" key="14">
    <source>
        <dbReference type="Proteomes" id="UP000018468"/>
    </source>
</evidence>
<dbReference type="OrthoDB" id="6159398at2759"/>
<dbReference type="InParanoid" id="W5MDN4"/>
<dbReference type="EMBL" id="AHAT01018491">
    <property type="status" value="NOT_ANNOTATED_CDS"/>
    <property type="molecule type" value="Genomic_DNA"/>
</dbReference>
<keyword evidence="9" id="KW-0393">Immunoglobulin domain</keyword>
<dbReference type="Ensembl" id="ENSLOCT00000006501.1">
    <property type="protein sequence ID" value="ENSLOCP00000006493.1"/>
    <property type="gene ID" value="ENSLOCG00000005387.1"/>
</dbReference>
<reference evidence="14" key="1">
    <citation type="submission" date="2011-12" db="EMBL/GenBank/DDBJ databases">
        <title>The Draft Genome of Lepisosteus oculatus.</title>
        <authorList>
            <consortium name="The Broad Institute Genome Assembly &amp; Analysis Group"/>
            <consortium name="Computational R&amp;D Group"/>
            <consortium name="and Sequencing Platform"/>
            <person name="Di Palma F."/>
            <person name="Alfoldi J."/>
            <person name="Johnson J."/>
            <person name="Berlin A."/>
            <person name="Gnerre S."/>
            <person name="Jaffe D."/>
            <person name="MacCallum I."/>
            <person name="Young S."/>
            <person name="Walker B.J."/>
            <person name="Lander E.S."/>
            <person name="Lindblad-Toh K."/>
        </authorList>
    </citation>
    <scope>NUCLEOTIDE SEQUENCE [LARGE SCALE GENOMIC DNA]</scope>
</reference>
<evidence type="ECO:0000256" key="7">
    <source>
        <dbReference type="ARBA" id="ARBA00023180"/>
    </source>
</evidence>
<keyword evidence="14" id="KW-1185">Reference proteome</keyword>
<evidence type="ECO:0000256" key="5">
    <source>
        <dbReference type="ARBA" id="ARBA00023136"/>
    </source>
</evidence>
<dbReference type="GeneTree" id="ENSGT00940000158679"/>
<comment type="similarity">
    <text evidence="10">Belongs to the immunoglobulin superfamily. IgLON family.</text>
</comment>
<dbReference type="SUPFAM" id="SSF48726">
    <property type="entry name" value="Immunoglobulin"/>
    <property type="match status" value="3"/>
</dbReference>
<dbReference type="FunFam" id="2.60.40.10:FF:000013">
    <property type="entry name" value="cell adhesion molecule 1 isoform X1"/>
    <property type="match status" value="1"/>
</dbReference>
<evidence type="ECO:0000256" key="4">
    <source>
        <dbReference type="ARBA" id="ARBA00022737"/>
    </source>
</evidence>
<evidence type="ECO:0000256" key="9">
    <source>
        <dbReference type="ARBA" id="ARBA00023319"/>
    </source>
</evidence>
<reference evidence="13" key="3">
    <citation type="submission" date="2025-09" db="UniProtKB">
        <authorList>
            <consortium name="Ensembl"/>
        </authorList>
    </citation>
    <scope>IDENTIFICATION</scope>
</reference>
<proteinExistence type="inferred from homology"/>
<dbReference type="PANTHER" id="PTHR42757:SF9">
    <property type="entry name" value="NEUROTRIMIN"/>
    <property type="match status" value="1"/>
</dbReference>
<feature type="chain" id="PRO_5004865949" evidence="11">
    <location>
        <begin position="19"/>
        <end position="357"/>
    </location>
</feature>
<dbReference type="GO" id="GO:0005886">
    <property type="term" value="C:plasma membrane"/>
    <property type="evidence" value="ECO:0007669"/>
    <property type="project" value="UniProtKB-SubCell"/>
</dbReference>
<evidence type="ECO:0000259" key="12">
    <source>
        <dbReference type="PROSITE" id="PS50835"/>
    </source>
</evidence>
<dbReference type="SMART" id="SM00408">
    <property type="entry name" value="IGc2"/>
    <property type="match status" value="3"/>
</dbReference>
<dbReference type="InterPro" id="IPR036179">
    <property type="entry name" value="Ig-like_dom_sf"/>
</dbReference>
<evidence type="ECO:0000313" key="13">
    <source>
        <dbReference type="Ensembl" id="ENSLOCP00000006493.1"/>
    </source>
</evidence>
<dbReference type="HOGENOM" id="CLU_027228_2_2_1"/>
<dbReference type="InterPro" id="IPR003599">
    <property type="entry name" value="Ig_sub"/>
</dbReference>
<dbReference type="InterPro" id="IPR050876">
    <property type="entry name" value="IgLON_domain"/>
</dbReference>
<keyword evidence="7" id="KW-0325">Glycoprotein</keyword>
<name>W5MDN4_LEPOC</name>
<dbReference type="Pfam" id="PF13927">
    <property type="entry name" value="Ig_3"/>
    <property type="match status" value="2"/>
</dbReference>
<dbReference type="PROSITE" id="PS50835">
    <property type="entry name" value="IG_LIKE"/>
    <property type="match status" value="3"/>
</dbReference>
<evidence type="ECO:0000256" key="6">
    <source>
        <dbReference type="ARBA" id="ARBA00023157"/>
    </source>
</evidence>
<feature type="domain" description="Ig-like" evidence="12">
    <location>
        <begin position="30"/>
        <end position="126"/>
    </location>
</feature>
<feature type="domain" description="Ig-like" evidence="12">
    <location>
        <begin position="222"/>
        <end position="322"/>
    </location>
</feature>
<evidence type="ECO:0000256" key="8">
    <source>
        <dbReference type="ARBA" id="ARBA00023288"/>
    </source>
</evidence>
<sequence>MGICGYFVVSWKCLVVIALRLLFLVPAGVPARSGESSFSKPMDNVTVRQGDNAILRCTLDNRVTRVAWLNRSTILFAGVDKWSTDPRVVLLNNTLTEYSIKIKDVDVYDEGPYVCTILTNNKPKASRVHLIVQVPPKIVNISSDITVNEGSTITLMCLAIGRPEPTVMWKHLSMRGQRFVNEGEYLEITEISKDQSGVYECSSSNDVSAPDIRTVRVTVNYPPYIFHARSRGAPLGQKGVLECEASAVPVADFEWYKEDRSSDRQRLIYSSNEKLSNGLNGVKIENKGRQSMLIFFNVSEEDYGNYTCVAMNMMGITNASIILYGPGAVHDVNSAALSPHNLLSLLLTIILQYFLKF</sequence>
<dbReference type="AlphaFoldDB" id="W5MDN4"/>
<evidence type="ECO:0000256" key="2">
    <source>
        <dbReference type="ARBA" id="ARBA00022475"/>
    </source>
</evidence>
<dbReference type="Pfam" id="PF07679">
    <property type="entry name" value="I-set"/>
    <property type="match status" value="1"/>
</dbReference>
<comment type="subcellular location">
    <subcellularLocation>
        <location evidence="1">Cell membrane</location>
    </subcellularLocation>
</comment>
<evidence type="ECO:0000256" key="3">
    <source>
        <dbReference type="ARBA" id="ARBA00022729"/>
    </source>
</evidence>
<keyword evidence="2" id="KW-1003">Cell membrane</keyword>
<dbReference type="Bgee" id="ENSLOCG00000005387">
    <property type="expression patterns" value="Expressed in brain and 6 other cell types or tissues"/>
</dbReference>
<dbReference type="eggNOG" id="KOG3510">
    <property type="taxonomic scope" value="Eukaryota"/>
</dbReference>
<reference evidence="13" key="2">
    <citation type="submission" date="2025-08" db="UniProtKB">
        <authorList>
            <consortium name="Ensembl"/>
        </authorList>
    </citation>
    <scope>IDENTIFICATION</scope>
</reference>
<evidence type="ECO:0000256" key="11">
    <source>
        <dbReference type="SAM" id="SignalP"/>
    </source>
</evidence>
<dbReference type="InterPro" id="IPR013098">
    <property type="entry name" value="Ig_I-set"/>
</dbReference>
<dbReference type="Proteomes" id="UP000018468">
    <property type="component" value="Linkage group LG26"/>
</dbReference>
<dbReference type="PANTHER" id="PTHR42757">
    <property type="entry name" value="IGLON FAMILY OF IMMUNOGLOBULIN SUPERFAMILY-RELATED"/>
    <property type="match status" value="1"/>
</dbReference>
<accession>W5MDN4</accession>
<dbReference type="InterPro" id="IPR003598">
    <property type="entry name" value="Ig_sub2"/>
</dbReference>
<dbReference type="STRING" id="7918.ENSLOCP00000006493"/>
<dbReference type="Gene3D" id="2.60.40.10">
    <property type="entry name" value="Immunoglobulins"/>
    <property type="match status" value="3"/>
</dbReference>
<dbReference type="EMBL" id="AHAT01018490">
    <property type="status" value="NOT_ANNOTATED_CDS"/>
    <property type="molecule type" value="Genomic_DNA"/>
</dbReference>
<keyword evidence="4" id="KW-0677">Repeat</keyword>
<keyword evidence="8" id="KW-0449">Lipoprotein</keyword>
<evidence type="ECO:0000256" key="1">
    <source>
        <dbReference type="ARBA" id="ARBA00004236"/>
    </source>
</evidence>
<organism evidence="13 14">
    <name type="scientific">Lepisosteus oculatus</name>
    <name type="common">Spotted gar</name>
    <dbReference type="NCBI Taxonomy" id="7918"/>
    <lineage>
        <taxon>Eukaryota</taxon>
        <taxon>Metazoa</taxon>
        <taxon>Chordata</taxon>
        <taxon>Craniata</taxon>
        <taxon>Vertebrata</taxon>
        <taxon>Euteleostomi</taxon>
        <taxon>Actinopterygii</taxon>
        <taxon>Neopterygii</taxon>
        <taxon>Holostei</taxon>
        <taxon>Semionotiformes</taxon>
        <taxon>Lepisosteidae</taxon>
        <taxon>Lepisosteus</taxon>
    </lineage>
</organism>
<protein>
    <submittedName>
        <fullName evidence="13">Opioid binding protein/cell adhesion molecule-like</fullName>
    </submittedName>
</protein>
<keyword evidence="3 11" id="KW-0732">Signal</keyword>
<keyword evidence="6" id="KW-1015">Disulfide bond</keyword>
<feature type="domain" description="Ig-like" evidence="12">
    <location>
        <begin position="136"/>
        <end position="218"/>
    </location>
</feature>
<dbReference type="InterPro" id="IPR013783">
    <property type="entry name" value="Ig-like_fold"/>
</dbReference>
<dbReference type="GeneID" id="102686912"/>
<dbReference type="InterPro" id="IPR007110">
    <property type="entry name" value="Ig-like_dom"/>
</dbReference>
<keyword evidence="5" id="KW-0472">Membrane</keyword>
<dbReference type="CTD" id="4978"/>
<dbReference type="RefSeq" id="XP_015193181.1">
    <property type="nucleotide sequence ID" value="XM_015337695.2"/>
</dbReference>
<dbReference type="OMA" id="RKYKVGW"/>
<dbReference type="FunFam" id="2.60.40.10:FF:000305">
    <property type="entry name" value="neurotrimin isoform X2"/>
    <property type="match status" value="1"/>
</dbReference>